<dbReference type="EMBL" id="KZ996060">
    <property type="protein sequence ID" value="RKO89494.1"/>
    <property type="molecule type" value="Genomic_DNA"/>
</dbReference>
<name>A0A4P9WAM1_9FUNG</name>
<accession>A0A4P9WAM1</accession>
<organism evidence="1 2">
    <name type="scientific">Blyttiomyces helicus</name>
    <dbReference type="NCBI Taxonomy" id="388810"/>
    <lineage>
        <taxon>Eukaryota</taxon>
        <taxon>Fungi</taxon>
        <taxon>Fungi incertae sedis</taxon>
        <taxon>Chytridiomycota</taxon>
        <taxon>Chytridiomycota incertae sedis</taxon>
        <taxon>Chytridiomycetes</taxon>
        <taxon>Chytridiomycetes incertae sedis</taxon>
        <taxon>Blyttiomyces</taxon>
    </lineage>
</organism>
<protein>
    <submittedName>
        <fullName evidence="1">Uncharacterized protein</fullName>
    </submittedName>
</protein>
<evidence type="ECO:0000313" key="2">
    <source>
        <dbReference type="Proteomes" id="UP000269721"/>
    </source>
</evidence>
<sequence>MHQVWAVHKQYPTRYRKLLCEVPQRRCFLLICSFSTGFSPGSLRSKGSSRKPGTKCTGHSSLGIFKKRSVHVRTADLNELTKYLTLPIFDPDVETTPSALWYWKVNRARPRGGGRGVGGVGGFASSGLTVPKSGRLKPLPNPGDDGLQLPSCPSVLYCGRTGFFSGGRAIGANYWGRQSAVMIREFMGCCTCVQERDVAV</sequence>
<proteinExistence type="predicted"/>
<dbReference type="AlphaFoldDB" id="A0A4P9WAM1"/>
<keyword evidence="2" id="KW-1185">Reference proteome</keyword>
<dbReference type="Proteomes" id="UP000269721">
    <property type="component" value="Unassembled WGS sequence"/>
</dbReference>
<reference evidence="2" key="1">
    <citation type="journal article" date="2018" name="Nat. Microbiol.">
        <title>Leveraging single-cell genomics to expand the fungal tree of life.</title>
        <authorList>
            <person name="Ahrendt S.R."/>
            <person name="Quandt C.A."/>
            <person name="Ciobanu D."/>
            <person name="Clum A."/>
            <person name="Salamov A."/>
            <person name="Andreopoulos B."/>
            <person name="Cheng J.F."/>
            <person name="Woyke T."/>
            <person name="Pelin A."/>
            <person name="Henrissat B."/>
            <person name="Reynolds N.K."/>
            <person name="Benny G.L."/>
            <person name="Smith M.E."/>
            <person name="James T.Y."/>
            <person name="Grigoriev I.V."/>
        </authorList>
    </citation>
    <scope>NUCLEOTIDE SEQUENCE [LARGE SCALE GENOMIC DNA]</scope>
</reference>
<evidence type="ECO:0000313" key="1">
    <source>
        <dbReference type="EMBL" id="RKO89494.1"/>
    </source>
</evidence>
<gene>
    <name evidence="1" type="ORF">BDK51DRAFT_28333</name>
</gene>